<name>A0A2I0WZW3_9ASPA</name>
<evidence type="ECO:0000259" key="9">
    <source>
        <dbReference type="Pfam" id="PF13532"/>
    </source>
</evidence>
<proteinExistence type="inferred from homology"/>
<evidence type="ECO:0000313" key="11">
    <source>
        <dbReference type="Proteomes" id="UP000233837"/>
    </source>
</evidence>
<dbReference type="EMBL" id="KZ502277">
    <property type="protein sequence ID" value="PKU81198.1"/>
    <property type="molecule type" value="Genomic_DNA"/>
</dbReference>
<dbReference type="GO" id="GO:0035513">
    <property type="term" value="P:oxidative RNA demethylation"/>
    <property type="evidence" value="ECO:0007669"/>
    <property type="project" value="TreeGrafter"/>
</dbReference>
<dbReference type="GO" id="GO:0035515">
    <property type="term" value="F:oxidative RNA demethylase activity"/>
    <property type="evidence" value="ECO:0007669"/>
    <property type="project" value="TreeGrafter"/>
</dbReference>
<dbReference type="SUPFAM" id="SSF51197">
    <property type="entry name" value="Clavaminate synthase-like"/>
    <property type="match status" value="1"/>
</dbReference>
<feature type="transmembrane region" description="Helical" evidence="8">
    <location>
        <begin position="434"/>
        <end position="455"/>
    </location>
</feature>
<reference evidence="10 11" key="2">
    <citation type="journal article" date="2017" name="Nature">
        <title>The Apostasia genome and the evolution of orchids.</title>
        <authorList>
            <person name="Zhang G.Q."/>
            <person name="Liu K.W."/>
            <person name="Li Z."/>
            <person name="Lohaus R."/>
            <person name="Hsiao Y.Y."/>
            <person name="Niu S.C."/>
            <person name="Wang J.Y."/>
            <person name="Lin Y.C."/>
            <person name="Xu Q."/>
            <person name="Chen L.J."/>
            <person name="Yoshida K."/>
            <person name="Fujiwara S."/>
            <person name="Wang Z.W."/>
            <person name="Zhang Y.Q."/>
            <person name="Mitsuda N."/>
            <person name="Wang M."/>
            <person name="Liu G.H."/>
            <person name="Pecoraro L."/>
            <person name="Huang H.X."/>
            <person name="Xiao X.J."/>
            <person name="Lin M."/>
            <person name="Wu X.Y."/>
            <person name="Wu W.L."/>
            <person name="Chen Y.Y."/>
            <person name="Chang S.B."/>
            <person name="Sakamoto S."/>
            <person name="Ohme-Takagi M."/>
            <person name="Yagi M."/>
            <person name="Zeng S.J."/>
            <person name="Shen C.Y."/>
            <person name="Yeh C.M."/>
            <person name="Luo Y.B."/>
            <person name="Tsai W.C."/>
            <person name="Van de Peer Y."/>
            <person name="Liu Z.J."/>
        </authorList>
    </citation>
    <scope>NUCLEOTIDE SEQUENCE [LARGE SCALE GENOMIC DNA]</scope>
    <source>
        <tissue evidence="10">The whole plant</tissue>
    </source>
</reference>
<keyword evidence="11" id="KW-1185">Reference proteome</keyword>
<keyword evidence="8" id="KW-0812">Transmembrane</keyword>
<evidence type="ECO:0000256" key="8">
    <source>
        <dbReference type="SAM" id="Phobius"/>
    </source>
</evidence>
<accession>A0A2I0WZW3</accession>
<evidence type="ECO:0000256" key="4">
    <source>
        <dbReference type="ARBA" id="ARBA00022964"/>
    </source>
</evidence>
<dbReference type="GO" id="GO:0035516">
    <property type="term" value="F:broad specificity oxidative DNA demethylase activity"/>
    <property type="evidence" value="ECO:0007669"/>
    <property type="project" value="TreeGrafter"/>
</dbReference>
<dbReference type="Pfam" id="PF13532">
    <property type="entry name" value="2OG-FeII_Oxy_2"/>
    <property type="match status" value="1"/>
</dbReference>
<evidence type="ECO:0000256" key="7">
    <source>
        <dbReference type="SAM" id="MobiDB-lite"/>
    </source>
</evidence>
<protein>
    <submittedName>
        <fullName evidence="10">Alkylated DNA repair protein</fullName>
    </submittedName>
</protein>
<feature type="compositionally biased region" description="Basic and acidic residues" evidence="7">
    <location>
        <begin position="258"/>
        <end position="271"/>
    </location>
</feature>
<gene>
    <name evidence="10" type="ORF">MA16_Dca015674</name>
</gene>
<dbReference type="InterPro" id="IPR027450">
    <property type="entry name" value="AlkB-like"/>
</dbReference>
<evidence type="ECO:0000256" key="2">
    <source>
        <dbReference type="ARBA" id="ARBA00007879"/>
    </source>
</evidence>
<keyword evidence="6" id="KW-0408">Iron</keyword>
<feature type="region of interest" description="Disordered" evidence="7">
    <location>
        <begin position="188"/>
        <end position="271"/>
    </location>
</feature>
<dbReference type="Proteomes" id="UP000233837">
    <property type="component" value="Unassembled WGS sequence"/>
</dbReference>
<feature type="compositionally biased region" description="Polar residues" evidence="7">
    <location>
        <begin position="204"/>
        <end position="229"/>
    </location>
</feature>
<dbReference type="GO" id="GO:0008198">
    <property type="term" value="F:ferrous iron binding"/>
    <property type="evidence" value="ECO:0007669"/>
    <property type="project" value="TreeGrafter"/>
</dbReference>
<sequence>MNGQLALFMLMFDGKLSVDEKFVPTYTGGKNRPLRVSINTKFEQLKFRVLKALKIDASRYTVNIVCRFPVGNDLIATHVDDDEVCDIVISQAIGVCLILYVEVEEKGLENNTNENLTSQFRESFSLDDEVEMHGGGPMHLVEEHFHVRHGQNQRGQNAPSSSAQPSWANMSGAAGCRVIMPVVDEGYEAMDSGSGKQDCDSTDELTPNHNEASLSKSSLNTKVGQSSSLCPIRRSRSPQSVESQRMQTSPKKAIGASPEKRPGSESEEGRFDISIPANEGPVILKKSLLVLKREKRKELERPVVQYLRPGMVLLKKFLGHMDQVKIVKKCRELGIGSGGFYRPGYRDGGKLHLQMMCLGKDWSPESRSYDKSRSFDGAVPPEIPEEFRKLVDQALNDSHKYTKNVEEIPNMSPDICIVNFYSYSGRLGLHQVRLFRFFFVLYIYIYIIISCGLLMI</sequence>
<evidence type="ECO:0000256" key="1">
    <source>
        <dbReference type="ARBA" id="ARBA00001954"/>
    </source>
</evidence>
<dbReference type="Gene3D" id="2.60.120.590">
    <property type="entry name" value="Alpha-ketoglutarate-dependent dioxygenase AlkB-like"/>
    <property type="match status" value="1"/>
</dbReference>
<evidence type="ECO:0000256" key="3">
    <source>
        <dbReference type="ARBA" id="ARBA00022723"/>
    </source>
</evidence>
<evidence type="ECO:0000313" key="10">
    <source>
        <dbReference type="EMBL" id="PKU81198.1"/>
    </source>
</evidence>
<dbReference type="InterPro" id="IPR004574">
    <property type="entry name" value="Alkb"/>
</dbReference>
<keyword evidence="5" id="KW-0560">Oxidoreductase</keyword>
<feature type="compositionally biased region" description="Polar residues" evidence="7">
    <location>
        <begin position="152"/>
        <end position="169"/>
    </location>
</feature>
<feature type="compositionally biased region" description="Polar residues" evidence="7">
    <location>
        <begin position="237"/>
        <end position="250"/>
    </location>
</feature>
<keyword evidence="4" id="KW-0223">Dioxygenase</keyword>
<keyword evidence="3" id="KW-0479">Metal-binding</keyword>
<evidence type="ECO:0000256" key="6">
    <source>
        <dbReference type="ARBA" id="ARBA00023004"/>
    </source>
</evidence>
<keyword evidence="8" id="KW-1133">Transmembrane helix</keyword>
<dbReference type="PANTHER" id="PTHR16557:SF2">
    <property type="entry name" value="NUCLEIC ACID DIOXYGENASE ALKBH1"/>
    <property type="match status" value="1"/>
</dbReference>
<keyword evidence="8" id="KW-0472">Membrane</keyword>
<reference evidence="10 11" key="1">
    <citation type="journal article" date="2016" name="Sci. Rep.">
        <title>The Dendrobium catenatum Lindl. genome sequence provides insights into polysaccharide synthase, floral development and adaptive evolution.</title>
        <authorList>
            <person name="Zhang G.Q."/>
            <person name="Xu Q."/>
            <person name="Bian C."/>
            <person name="Tsai W.C."/>
            <person name="Yeh C.M."/>
            <person name="Liu K.W."/>
            <person name="Yoshida K."/>
            <person name="Zhang L.S."/>
            <person name="Chang S.B."/>
            <person name="Chen F."/>
            <person name="Shi Y."/>
            <person name="Su Y.Y."/>
            <person name="Zhang Y.Q."/>
            <person name="Chen L.J."/>
            <person name="Yin Y."/>
            <person name="Lin M."/>
            <person name="Huang H."/>
            <person name="Deng H."/>
            <person name="Wang Z.W."/>
            <person name="Zhu S.L."/>
            <person name="Zhao X."/>
            <person name="Deng C."/>
            <person name="Niu S.C."/>
            <person name="Huang J."/>
            <person name="Wang M."/>
            <person name="Liu G.H."/>
            <person name="Yang H.J."/>
            <person name="Xiao X.J."/>
            <person name="Hsiao Y.Y."/>
            <person name="Wu W.L."/>
            <person name="Chen Y.Y."/>
            <person name="Mitsuda N."/>
            <person name="Ohme-Takagi M."/>
            <person name="Luo Y.B."/>
            <person name="Van de Peer Y."/>
            <person name="Liu Z.J."/>
        </authorList>
    </citation>
    <scope>NUCLEOTIDE SEQUENCE [LARGE SCALE GENOMIC DNA]</scope>
    <source>
        <tissue evidence="10">The whole plant</tissue>
    </source>
</reference>
<feature type="domain" description="Alpha-ketoglutarate-dependent dioxygenase AlkB-like" evidence="9">
    <location>
        <begin position="310"/>
        <end position="431"/>
    </location>
</feature>
<comment type="similarity">
    <text evidence="2">Belongs to the alkB family.</text>
</comment>
<dbReference type="PANTHER" id="PTHR16557">
    <property type="entry name" value="ALKYLATED DNA REPAIR PROTEIN ALKB-RELATED"/>
    <property type="match status" value="1"/>
</dbReference>
<dbReference type="InterPro" id="IPR037151">
    <property type="entry name" value="AlkB-like_sf"/>
</dbReference>
<dbReference type="AlphaFoldDB" id="A0A2I0WZW3"/>
<feature type="region of interest" description="Disordered" evidence="7">
    <location>
        <begin position="150"/>
        <end position="169"/>
    </location>
</feature>
<organism evidence="10 11">
    <name type="scientific">Dendrobium catenatum</name>
    <dbReference type="NCBI Taxonomy" id="906689"/>
    <lineage>
        <taxon>Eukaryota</taxon>
        <taxon>Viridiplantae</taxon>
        <taxon>Streptophyta</taxon>
        <taxon>Embryophyta</taxon>
        <taxon>Tracheophyta</taxon>
        <taxon>Spermatophyta</taxon>
        <taxon>Magnoliopsida</taxon>
        <taxon>Liliopsida</taxon>
        <taxon>Asparagales</taxon>
        <taxon>Orchidaceae</taxon>
        <taxon>Epidendroideae</taxon>
        <taxon>Malaxideae</taxon>
        <taxon>Dendrobiinae</taxon>
        <taxon>Dendrobium</taxon>
    </lineage>
</organism>
<comment type="cofactor">
    <cofactor evidence="1">
        <name>Fe(2+)</name>
        <dbReference type="ChEBI" id="CHEBI:29033"/>
    </cofactor>
</comment>
<evidence type="ECO:0000256" key="5">
    <source>
        <dbReference type="ARBA" id="ARBA00023002"/>
    </source>
</evidence>
<dbReference type="GO" id="GO:0005737">
    <property type="term" value="C:cytoplasm"/>
    <property type="evidence" value="ECO:0007669"/>
    <property type="project" value="TreeGrafter"/>
</dbReference>